<organism evidence="1 2">
    <name type="scientific">Cetraspora pellucida</name>
    <dbReference type="NCBI Taxonomy" id="1433469"/>
    <lineage>
        <taxon>Eukaryota</taxon>
        <taxon>Fungi</taxon>
        <taxon>Fungi incertae sedis</taxon>
        <taxon>Mucoromycota</taxon>
        <taxon>Glomeromycotina</taxon>
        <taxon>Glomeromycetes</taxon>
        <taxon>Diversisporales</taxon>
        <taxon>Gigasporaceae</taxon>
        <taxon>Cetraspora</taxon>
    </lineage>
</organism>
<reference evidence="1" key="1">
    <citation type="submission" date="2021-06" db="EMBL/GenBank/DDBJ databases">
        <authorList>
            <person name="Kallberg Y."/>
            <person name="Tangrot J."/>
            <person name="Rosling A."/>
        </authorList>
    </citation>
    <scope>NUCLEOTIDE SEQUENCE</scope>
    <source>
        <strain evidence="1">FL966</strain>
    </source>
</reference>
<accession>A0A9N9BZY5</accession>
<dbReference type="Proteomes" id="UP000789759">
    <property type="component" value="Unassembled WGS sequence"/>
</dbReference>
<dbReference type="EMBL" id="CAJVQA010003762">
    <property type="protein sequence ID" value="CAG8582726.1"/>
    <property type="molecule type" value="Genomic_DNA"/>
</dbReference>
<name>A0A9N9BZY5_9GLOM</name>
<protein>
    <submittedName>
        <fullName evidence="1">14726_t:CDS:1</fullName>
    </submittedName>
</protein>
<evidence type="ECO:0000313" key="1">
    <source>
        <dbReference type="EMBL" id="CAG8582726.1"/>
    </source>
</evidence>
<gene>
    <name evidence="1" type="ORF">CPELLU_LOCUS6167</name>
</gene>
<dbReference type="AlphaFoldDB" id="A0A9N9BZY5"/>
<proteinExistence type="predicted"/>
<keyword evidence="2" id="KW-1185">Reference proteome</keyword>
<evidence type="ECO:0000313" key="2">
    <source>
        <dbReference type="Proteomes" id="UP000789759"/>
    </source>
</evidence>
<comment type="caution">
    <text evidence="1">The sequence shown here is derived from an EMBL/GenBank/DDBJ whole genome shotgun (WGS) entry which is preliminary data.</text>
</comment>
<sequence>MSKNKLDKNLLLEINKIIENIKTNKVLEDITQISEQNDYN</sequence>